<protein>
    <submittedName>
        <fullName evidence="1">Uncharacterized protein</fullName>
    </submittedName>
</protein>
<evidence type="ECO:0000313" key="1">
    <source>
        <dbReference type="EMBL" id="MPM64789.1"/>
    </source>
</evidence>
<dbReference type="EMBL" id="VSSQ01020150">
    <property type="protein sequence ID" value="MPM64789.1"/>
    <property type="molecule type" value="Genomic_DNA"/>
</dbReference>
<proteinExistence type="predicted"/>
<gene>
    <name evidence="1" type="ORF">SDC9_111678</name>
</gene>
<reference evidence="1" key="1">
    <citation type="submission" date="2019-08" db="EMBL/GenBank/DDBJ databases">
        <authorList>
            <person name="Kucharzyk K."/>
            <person name="Murdoch R.W."/>
            <person name="Higgins S."/>
            <person name="Loffler F."/>
        </authorList>
    </citation>
    <scope>NUCLEOTIDE SEQUENCE</scope>
</reference>
<accession>A0A645BH47</accession>
<dbReference type="AlphaFoldDB" id="A0A645BH47"/>
<name>A0A645BH47_9ZZZZ</name>
<sequence length="42" mass="5031">MIGVFCMTKYNSYRGKVGKIAKNRIHRMFEELEIAINEYVNY</sequence>
<organism evidence="1">
    <name type="scientific">bioreactor metagenome</name>
    <dbReference type="NCBI Taxonomy" id="1076179"/>
    <lineage>
        <taxon>unclassified sequences</taxon>
        <taxon>metagenomes</taxon>
        <taxon>ecological metagenomes</taxon>
    </lineage>
</organism>
<comment type="caution">
    <text evidence="1">The sequence shown here is derived from an EMBL/GenBank/DDBJ whole genome shotgun (WGS) entry which is preliminary data.</text>
</comment>